<evidence type="ECO:0000256" key="2">
    <source>
        <dbReference type="SAM" id="MobiDB-lite"/>
    </source>
</evidence>
<feature type="domain" description="HTH merR-type" evidence="3">
    <location>
        <begin position="1"/>
        <end position="68"/>
    </location>
</feature>
<dbReference type="OrthoDB" id="3824912at2"/>
<dbReference type="AlphaFoldDB" id="A0A1G9D963"/>
<dbReference type="PRINTS" id="PR00040">
    <property type="entry name" value="HTHMERR"/>
</dbReference>
<dbReference type="InterPro" id="IPR000551">
    <property type="entry name" value="MerR-type_HTH_dom"/>
</dbReference>
<name>A0A1G9D963_9ACTN</name>
<dbReference type="PANTHER" id="PTHR30204">
    <property type="entry name" value="REDOX-CYCLING DRUG-SENSING TRANSCRIPTIONAL ACTIVATOR SOXR"/>
    <property type="match status" value="1"/>
</dbReference>
<organism evidence="4 5">
    <name type="scientific">Glycomyces sambucus</name>
    <dbReference type="NCBI Taxonomy" id="380244"/>
    <lineage>
        <taxon>Bacteria</taxon>
        <taxon>Bacillati</taxon>
        <taxon>Actinomycetota</taxon>
        <taxon>Actinomycetes</taxon>
        <taxon>Glycomycetales</taxon>
        <taxon>Glycomycetaceae</taxon>
        <taxon>Glycomyces</taxon>
    </lineage>
</organism>
<dbReference type="PROSITE" id="PS50937">
    <property type="entry name" value="HTH_MERR_2"/>
    <property type="match status" value="1"/>
</dbReference>
<evidence type="ECO:0000313" key="5">
    <source>
        <dbReference type="Proteomes" id="UP000198662"/>
    </source>
</evidence>
<dbReference type="GO" id="GO:0003677">
    <property type="term" value="F:DNA binding"/>
    <property type="evidence" value="ECO:0007669"/>
    <property type="project" value="UniProtKB-KW"/>
</dbReference>
<dbReference type="Pfam" id="PF13411">
    <property type="entry name" value="MerR_1"/>
    <property type="match status" value="1"/>
</dbReference>
<protein>
    <submittedName>
        <fullName evidence="4">DNA-binding transcriptional regulator, MerR family</fullName>
    </submittedName>
</protein>
<dbReference type="Proteomes" id="UP000198662">
    <property type="component" value="Unassembled WGS sequence"/>
</dbReference>
<gene>
    <name evidence="4" type="ORF">SAMN05216298_0751</name>
</gene>
<evidence type="ECO:0000259" key="3">
    <source>
        <dbReference type="PROSITE" id="PS50937"/>
    </source>
</evidence>
<dbReference type="RefSeq" id="WP_091042960.1">
    <property type="nucleotide sequence ID" value="NZ_FNGF01000001.1"/>
</dbReference>
<dbReference type="InterPro" id="IPR009061">
    <property type="entry name" value="DNA-bd_dom_put_sf"/>
</dbReference>
<dbReference type="Gene3D" id="1.10.1660.10">
    <property type="match status" value="1"/>
</dbReference>
<evidence type="ECO:0000313" key="4">
    <source>
        <dbReference type="EMBL" id="SDK60468.1"/>
    </source>
</evidence>
<dbReference type="GO" id="GO:0003700">
    <property type="term" value="F:DNA-binding transcription factor activity"/>
    <property type="evidence" value="ECO:0007669"/>
    <property type="project" value="InterPro"/>
</dbReference>
<dbReference type="SUPFAM" id="SSF46955">
    <property type="entry name" value="Putative DNA-binding domain"/>
    <property type="match status" value="1"/>
</dbReference>
<dbReference type="InterPro" id="IPR047057">
    <property type="entry name" value="MerR_fam"/>
</dbReference>
<sequence length="145" mass="15593">MRIGELATATGATVRALRYYEEQGLLHAERTPSGQRVYAEDAVDQVDWIRMMLKTGLPSKAIAKLRRCRSIDEVTPEQMAVIHAEHARVEAEYQAAATIRARFTSMLDYLNTSPNAGTSAAASTTADTGVPTTATSTTTTTGAST</sequence>
<keyword evidence="1 4" id="KW-0238">DNA-binding</keyword>
<accession>A0A1G9D963</accession>
<dbReference type="PANTHER" id="PTHR30204:SF97">
    <property type="entry name" value="MERR FAMILY REGULATORY PROTEIN"/>
    <property type="match status" value="1"/>
</dbReference>
<feature type="region of interest" description="Disordered" evidence="2">
    <location>
        <begin position="116"/>
        <end position="145"/>
    </location>
</feature>
<evidence type="ECO:0000256" key="1">
    <source>
        <dbReference type="ARBA" id="ARBA00023125"/>
    </source>
</evidence>
<proteinExistence type="predicted"/>
<dbReference type="EMBL" id="FNGF01000001">
    <property type="protein sequence ID" value="SDK60468.1"/>
    <property type="molecule type" value="Genomic_DNA"/>
</dbReference>
<reference evidence="5" key="1">
    <citation type="submission" date="2016-10" db="EMBL/GenBank/DDBJ databases">
        <authorList>
            <person name="Varghese N."/>
            <person name="Submissions S."/>
        </authorList>
    </citation>
    <scope>NUCLEOTIDE SEQUENCE [LARGE SCALE GENOMIC DNA]</scope>
    <source>
        <strain evidence="5">CGMCC 4.3147</strain>
    </source>
</reference>
<dbReference type="STRING" id="380244.SAMN05216298_0751"/>
<dbReference type="SMART" id="SM00422">
    <property type="entry name" value="HTH_MERR"/>
    <property type="match status" value="1"/>
</dbReference>
<keyword evidence="5" id="KW-1185">Reference proteome</keyword>